<evidence type="ECO:0000313" key="13">
    <source>
        <dbReference type="Proteomes" id="UP000655208"/>
    </source>
</evidence>
<evidence type="ECO:0000256" key="1">
    <source>
        <dbReference type="ARBA" id="ARBA00005898"/>
    </source>
</evidence>
<evidence type="ECO:0000256" key="7">
    <source>
        <dbReference type="HAMAP-Rule" id="MF_00208"/>
    </source>
</evidence>
<comment type="similarity">
    <text evidence="1 7">Belongs to the MurCDEF family. MurE subfamily.</text>
</comment>
<feature type="binding site" evidence="7">
    <location>
        <begin position="146"/>
        <end position="152"/>
    </location>
    <ligand>
        <name>ATP</name>
        <dbReference type="ChEBI" id="CHEBI:30616"/>
    </ligand>
</feature>
<dbReference type="GO" id="GO:0008765">
    <property type="term" value="F:UDP-N-acetylmuramoylalanyl-D-glutamate-2,6-diaminopimelate ligase activity"/>
    <property type="evidence" value="ECO:0007669"/>
    <property type="project" value="UniProtKB-UniRule"/>
</dbReference>
<dbReference type="NCBIfam" id="TIGR01085">
    <property type="entry name" value="murE"/>
    <property type="match status" value="1"/>
</dbReference>
<keyword evidence="5 7" id="KW-0131">Cell cycle</keyword>
<dbReference type="Proteomes" id="UP000655208">
    <property type="component" value="Unassembled WGS sequence"/>
</dbReference>
<dbReference type="EMBL" id="BMNA01000009">
    <property type="protein sequence ID" value="GGM11546.1"/>
    <property type="molecule type" value="Genomic_DNA"/>
</dbReference>
<sequence length="539" mass="54199">MCAASAPAPPRPRRVVPVPLTRLAAVAGAAAPPGAADVAVQGITLRAQHVRPGDLFAALPGTRVHGAAFADDARQAGAVAVLTDAAGAAAVATRDAADGADRADGAGGAAALPVLVCPDVRAVLGDVAAAVYGDPSRRLAVLGVTGTSGKTTTCYLLEAALQAGGDPVGLIGTVQTRIGGQASPSALTTPEAPDLQALFAVMAEQGARAVAMEVSSHSLELGRVAGTRFAVGAFTNLSQDHLDFHPDMESYFRAKSLLFDGRSDRAVVDVDGPYGRRLAATVPGAVTVSGTGSTPADWSLAELRPVAGGTQQLCIRRPDGPVLDVSLALPGPFNAANAVLALACVARSGTGVDVDAAARALATVVVPGRMERVDAGQPFLAVVDYAHKPAALEAVLEAVGAGLTGRLIVVVGAGGDRDRGKRPLMGAAVAAWADLVVVTDDNPRSESPAAIRAAVLAGTRGAMRRRPGQADVREVGDRHEAIRAAVAAARAGDVVVVAGKGHETGQEVAGVVHEFSDRDEVRAALAGRGFDAGHDGTAA</sequence>
<feature type="binding site" evidence="7">
    <location>
        <position position="215"/>
    </location>
    <ligand>
        <name>UDP-N-acetyl-alpha-D-muramoyl-L-alanyl-D-glutamate</name>
        <dbReference type="ChEBI" id="CHEBI:83900"/>
    </ligand>
</feature>
<dbReference type="GO" id="GO:0051301">
    <property type="term" value="P:cell division"/>
    <property type="evidence" value="ECO:0007669"/>
    <property type="project" value="UniProtKB-KW"/>
</dbReference>
<dbReference type="SUPFAM" id="SSF63418">
    <property type="entry name" value="MurE/MurF N-terminal domain"/>
    <property type="match status" value="1"/>
</dbReference>
<keyword evidence="4 7" id="KW-0573">Peptidoglycan synthesis</keyword>
<comment type="cofactor">
    <cofactor evidence="7">
        <name>Mg(2+)</name>
        <dbReference type="ChEBI" id="CHEBI:18420"/>
    </cofactor>
</comment>
<organism evidence="12 13">
    <name type="scientific">Nakamurella endophytica</name>
    <dbReference type="NCBI Taxonomy" id="1748367"/>
    <lineage>
        <taxon>Bacteria</taxon>
        <taxon>Bacillati</taxon>
        <taxon>Actinomycetota</taxon>
        <taxon>Actinomycetes</taxon>
        <taxon>Nakamurellales</taxon>
        <taxon>Nakamurellaceae</taxon>
        <taxon>Nakamurella</taxon>
    </lineage>
</organism>
<dbReference type="Gene3D" id="3.90.190.20">
    <property type="entry name" value="Mur ligase, C-terminal domain"/>
    <property type="match status" value="1"/>
</dbReference>
<dbReference type="NCBIfam" id="NF001126">
    <property type="entry name" value="PRK00139.1-4"/>
    <property type="match status" value="1"/>
</dbReference>
<dbReference type="Pfam" id="PF08245">
    <property type="entry name" value="Mur_ligase_M"/>
    <property type="match status" value="1"/>
</dbReference>
<feature type="binding site" evidence="7">
    <location>
        <position position="45"/>
    </location>
    <ligand>
        <name>UDP-N-acetyl-alpha-D-muramoyl-L-alanyl-D-glutamate</name>
        <dbReference type="ChEBI" id="CHEBI:83900"/>
    </ligand>
</feature>
<evidence type="ECO:0000256" key="6">
    <source>
        <dbReference type="ARBA" id="ARBA00023316"/>
    </source>
</evidence>
<proteinExistence type="inferred from homology"/>
<reference evidence="12" key="1">
    <citation type="journal article" date="2014" name="Int. J. Syst. Evol. Microbiol.">
        <title>Complete genome sequence of Corynebacterium casei LMG S-19264T (=DSM 44701T), isolated from a smear-ripened cheese.</title>
        <authorList>
            <consortium name="US DOE Joint Genome Institute (JGI-PGF)"/>
            <person name="Walter F."/>
            <person name="Albersmeier A."/>
            <person name="Kalinowski J."/>
            <person name="Ruckert C."/>
        </authorList>
    </citation>
    <scope>NUCLEOTIDE SEQUENCE</scope>
    <source>
        <strain evidence="12">CGMCC 4.7308</strain>
    </source>
</reference>
<keyword evidence="7" id="KW-0547">Nucleotide-binding</keyword>
<reference evidence="12" key="2">
    <citation type="submission" date="2020-09" db="EMBL/GenBank/DDBJ databases">
        <authorList>
            <person name="Sun Q."/>
            <person name="Zhou Y."/>
        </authorList>
    </citation>
    <scope>NUCLEOTIDE SEQUENCE</scope>
    <source>
        <strain evidence="12">CGMCC 4.7308</strain>
    </source>
</reference>
<feature type="binding site" evidence="7">
    <location>
        <begin position="188"/>
        <end position="189"/>
    </location>
    <ligand>
        <name>UDP-N-acetyl-alpha-D-muramoyl-L-alanyl-D-glutamate</name>
        <dbReference type="ChEBI" id="CHEBI:83900"/>
    </ligand>
</feature>
<evidence type="ECO:0000259" key="9">
    <source>
        <dbReference type="Pfam" id="PF01225"/>
    </source>
</evidence>
<protein>
    <recommendedName>
        <fullName evidence="7">UDP-N-acetylmuramoyl-L-alanyl-D-glutamate--2,6-diaminopimelate ligase</fullName>
        <ecNumber evidence="7">6.3.2.13</ecNumber>
    </recommendedName>
    <alternativeName>
        <fullName evidence="7">Meso-A2pm-adding enzyme</fullName>
    </alternativeName>
    <alternativeName>
        <fullName evidence="7">Meso-diaminopimelate-adding enzyme</fullName>
    </alternativeName>
    <alternativeName>
        <fullName evidence="7">UDP-MurNAc-L-Ala-D-Glu:meso-diaminopimelate ligase</fullName>
    </alternativeName>
    <alternativeName>
        <fullName evidence="7">UDP-MurNAc-tripeptide synthetase</fullName>
    </alternativeName>
    <alternativeName>
        <fullName evidence="7">UDP-N-acetylmuramyl-tripeptide synthetase</fullName>
    </alternativeName>
</protein>
<keyword evidence="7" id="KW-0963">Cytoplasm</keyword>
<dbReference type="PANTHER" id="PTHR23135:SF4">
    <property type="entry name" value="UDP-N-ACETYLMURAMOYL-L-ALANYL-D-GLUTAMATE--2,6-DIAMINOPIMELATE LIGASE MURE HOMOLOG, CHLOROPLASTIC"/>
    <property type="match status" value="1"/>
</dbReference>
<dbReference type="InterPro" id="IPR004101">
    <property type="entry name" value="Mur_ligase_C"/>
</dbReference>
<feature type="short sequence motif" description="Meso-diaminopimelate recognition motif" evidence="7">
    <location>
        <begin position="441"/>
        <end position="444"/>
    </location>
</feature>
<feature type="binding site" evidence="7">
    <location>
        <position position="503"/>
    </location>
    <ligand>
        <name>meso-2,6-diaminopimelate</name>
        <dbReference type="ChEBI" id="CHEBI:57791"/>
    </ligand>
</feature>
<feature type="domain" description="Mur ligase N-terminal catalytic" evidence="9">
    <location>
        <begin position="40"/>
        <end position="132"/>
    </location>
</feature>
<comment type="caution">
    <text evidence="7">Lacks conserved residue(s) required for the propagation of feature annotation.</text>
</comment>
<keyword evidence="7" id="KW-0460">Magnesium</keyword>
<dbReference type="GO" id="GO:0005737">
    <property type="term" value="C:cytoplasm"/>
    <property type="evidence" value="ECO:0007669"/>
    <property type="project" value="UniProtKB-SubCell"/>
</dbReference>
<dbReference type="Gene3D" id="3.40.1390.10">
    <property type="entry name" value="MurE/MurF, N-terminal domain"/>
    <property type="match status" value="1"/>
</dbReference>
<comment type="PTM">
    <text evidence="7">Carboxylation is probably crucial for Mg(2+) binding and, consequently, for the gamma-phosphate positioning of ATP.</text>
</comment>
<comment type="subcellular location">
    <subcellularLocation>
        <location evidence="7 8">Cytoplasm</location>
    </subcellularLocation>
</comment>
<dbReference type="GO" id="GO:0009252">
    <property type="term" value="P:peptidoglycan biosynthetic process"/>
    <property type="evidence" value="ECO:0007669"/>
    <property type="project" value="UniProtKB-UniRule"/>
</dbReference>
<dbReference type="Pfam" id="PF02875">
    <property type="entry name" value="Mur_ligase_C"/>
    <property type="match status" value="1"/>
</dbReference>
<feature type="binding site" evidence="7">
    <location>
        <position position="223"/>
    </location>
    <ligand>
        <name>UDP-N-acetyl-alpha-D-muramoyl-L-alanyl-D-glutamate</name>
        <dbReference type="ChEBI" id="CHEBI:83900"/>
    </ligand>
</feature>
<dbReference type="InterPro" id="IPR036565">
    <property type="entry name" value="Mur-like_cat_sf"/>
</dbReference>
<evidence type="ECO:0000313" key="12">
    <source>
        <dbReference type="EMBL" id="GGM11546.1"/>
    </source>
</evidence>
<dbReference type="EC" id="6.3.2.13" evidence="7"/>
<dbReference type="HAMAP" id="MF_00208">
    <property type="entry name" value="MurE"/>
    <property type="match status" value="1"/>
</dbReference>
<dbReference type="InterPro" id="IPR013221">
    <property type="entry name" value="Mur_ligase_cen"/>
</dbReference>
<comment type="function">
    <text evidence="7">Catalyzes the addition of meso-diaminopimelic acid to the nucleotide precursor UDP-N-acetylmuramoyl-L-alanyl-D-glutamate (UMAG) in the biosynthesis of bacterial cell-wall peptidoglycan.</text>
</comment>
<feature type="domain" description="Mur ligase central" evidence="11">
    <location>
        <begin position="144"/>
        <end position="345"/>
    </location>
</feature>
<accession>A0A917T648</accession>
<evidence type="ECO:0000256" key="5">
    <source>
        <dbReference type="ARBA" id="ARBA00023306"/>
    </source>
</evidence>
<feature type="binding site" evidence="7">
    <location>
        <begin position="441"/>
        <end position="444"/>
    </location>
    <ligand>
        <name>meso-2,6-diaminopimelate</name>
        <dbReference type="ChEBI" id="CHEBI:57791"/>
    </ligand>
</feature>
<evidence type="ECO:0000256" key="4">
    <source>
        <dbReference type="ARBA" id="ARBA00022984"/>
    </source>
</evidence>
<keyword evidence="2 7" id="KW-0132">Cell division</keyword>
<comment type="pathway">
    <text evidence="7 8">Cell wall biogenesis; peptidoglycan biosynthesis.</text>
</comment>
<dbReference type="SUPFAM" id="SSF53623">
    <property type="entry name" value="MurD-like peptide ligases, catalytic domain"/>
    <property type="match status" value="1"/>
</dbReference>
<evidence type="ECO:0000259" key="10">
    <source>
        <dbReference type="Pfam" id="PF02875"/>
    </source>
</evidence>
<comment type="catalytic activity">
    <reaction evidence="7">
        <text>UDP-N-acetyl-alpha-D-muramoyl-L-alanyl-D-glutamate + meso-2,6-diaminopimelate + ATP = UDP-N-acetyl-alpha-D-muramoyl-L-alanyl-gamma-D-glutamyl-meso-2,6-diaminopimelate + ADP + phosphate + H(+)</text>
        <dbReference type="Rhea" id="RHEA:23676"/>
        <dbReference type="ChEBI" id="CHEBI:15378"/>
        <dbReference type="ChEBI" id="CHEBI:30616"/>
        <dbReference type="ChEBI" id="CHEBI:43474"/>
        <dbReference type="ChEBI" id="CHEBI:57791"/>
        <dbReference type="ChEBI" id="CHEBI:83900"/>
        <dbReference type="ChEBI" id="CHEBI:83905"/>
        <dbReference type="ChEBI" id="CHEBI:456216"/>
        <dbReference type="EC" id="6.3.2.13"/>
    </reaction>
</comment>
<dbReference type="Pfam" id="PF01225">
    <property type="entry name" value="Mur_ligase"/>
    <property type="match status" value="1"/>
</dbReference>
<dbReference type="InterPro" id="IPR005761">
    <property type="entry name" value="UDP-N-AcMur-Glu-dNH2Pim_ligase"/>
</dbReference>
<evidence type="ECO:0000259" key="11">
    <source>
        <dbReference type="Pfam" id="PF08245"/>
    </source>
</evidence>
<dbReference type="PANTHER" id="PTHR23135">
    <property type="entry name" value="MUR LIGASE FAMILY MEMBER"/>
    <property type="match status" value="1"/>
</dbReference>
<dbReference type="AlphaFoldDB" id="A0A917T648"/>
<dbReference type="NCBIfam" id="NF001124">
    <property type="entry name" value="PRK00139.1-2"/>
    <property type="match status" value="1"/>
</dbReference>
<comment type="caution">
    <text evidence="12">The sequence shown here is derived from an EMBL/GenBank/DDBJ whole genome shotgun (WGS) entry which is preliminary data.</text>
</comment>
<dbReference type="GO" id="GO:0071555">
    <property type="term" value="P:cell wall organization"/>
    <property type="evidence" value="ECO:0007669"/>
    <property type="project" value="UniProtKB-KW"/>
</dbReference>
<evidence type="ECO:0000256" key="8">
    <source>
        <dbReference type="RuleBase" id="RU004135"/>
    </source>
</evidence>
<dbReference type="GO" id="GO:0008360">
    <property type="term" value="P:regulation of cell shape"/>
    <property type="evidence" value="ECO:0007669"/>
    <property type="project" value="UniProtKB-KW"/>
</dbReference>
<dbReference type="GO" id="GO:0000287">
    <property type="term" value="F:magnesium ion binding"/>
    <property type="evidence" value="ECO:0007669"/>
    <property type="project" value="UniProtKB-UniRule"/>
</dbReference>
<feature type="binding site" evidence="7">
    <location>
        <position position="417"/>
    </location>
    <ligand>
        <name>meso-2,6-diaminopimelate</name>
        <dbReference type="ChEBI" id="CHEBI:57791"/>
    </ligand>
</feature>
<dbReference type="InterPro" id="IPR036615">
    <property type="entry name" value="Mur_ligase_C_dom_sf"/>
</dbReference>
<keyword evidence="13" id="KW-1185">Reference proteome</keyword>
<keyword evidence="7 12" id="KW-0436">Ligase</keyword>
<feature type="binding site" evidence="7">
    <location>
        <position position="499"/>
    </location>
    <ligand>
        <name>meso-2,6-diaminopimelate</name>
        <dbReference type="ChEBI" id="CHEBI:57791"/>
    </ligand>
</feature>
<evidence type="ECO:0000256" key="2">
    <source>
        <dbReference type="ARBA" id="ARBA00022618"/>
    </source>
</evidence>
<dbReference type="InterPro" id="IPR000713">
    <property type="entry name" value="Mur_ligase_N"/>
</dbReference>
<feature type="domain" description="Mur ligase C-terminal" evidence="10">
    <location>
        <begin position="368"/>
        <end position="501"/>
    </location>
</feature>
<dbReference type="Gene3D" id="3.40.1190.10">
    <property type="entry name" value="Mur-like, catalytic domain"/>
    <property type="match status" value="1"/>
</dbReference>
<dbReference type="InterPro" id="IPR035911">
    <property type="entry name" value="MurE/MurF_N"/>
</dbReference>
<name>A0A917T648_9ACTN</name>
<gene>
    <name evidence="7 12" type="primary">murE</name>
    <name evidence="12" type="ORF">GCM10011594_34330</name>
</gene>
<dbReference type="GO" id="GO:0005524">
    <property type="term" value="F:ATP binding"/>
    <property type="evidence" value="ECO:0007669"/>
    <property type="project" value="UniProtKB-UniRule"/>
</dbReference>
<feature type="modified residue" description="N6-carboxylysine" evidence="7">
    <location>
        <position position="255"/>
    </location>
</feature>
<keyword evidence="6 7" id="KW-0961">Cell wall biogenesis/degradation</keyword>
<evidence type="ECO:0000256" key="3">
    <source>
        <dbReference type="ARBA" id="ARBA00022960"/>
    </source>
</evidence>
<keyword evidence="7" id="KW-0067">ATP-binding</keyword>
<keyword evidence="3 7" id="KW-0133">Cell shape</keyword>
<dbReference type="SUPFAM" id="SSF53244">
    <property type="entry name" value="MurD-like peptide ligases, peptide-binding domain"/>
    <property type="match status" value="1"/>
</dbReference>